<feature type="transmembrane region" description="Helical" evidence="2">
    <location>
        <begin position="206"/>
        <end position="232"/>
    </location>
</feature>
<protein>
    <recommendedName>
        <fullName evidence="5">Transmembrane protein</fullName>
    </recommendedName>
</protein>
<sequence length="379" mass="43306">MNNEAKSTERLTDNRVDRVNDRTTEQTDGRVDRVDNKLTPESMTGRTRTMAKQVDTNMPFNMNYSSQLLSVFEIFISSIKNFHKNRLLILSITFFTVFLNIGVIFVDFILLTPLFNDMFSNYYLLSSYDPASSTDFFQSIFKIQKDVTTLLGEQLIIVIALYVVSWFSTVATIYVSAMSHLHKDITLRELVLGTKKIWRRLMVTSFYASLLDLGYSVLLFVPFVLFFALLFFGSWFMFLSFVAMLIFPCLLFLYLSVVWTLSLVVSVLEEEAYGFQALGKAERLIRGRKVQGFAICLVFMVVSTISAFVMMSTQEVGIVILVMVVKMVGYGLLKMFSLMVYTVFYFECKKSHGEEVEVLEVDMSYAKASTIPLVDSALP</sequence>
<feature type="region of interest" description="Disordered" evidence="1">
    <location>
        <begin position="1"/>
        <end position="30"/>
    </location>
</feature>
<keyword evidence="2" id="KW-0472">Membrane</keyword>
<keyword evidence="2" id="KW-0812">Transmembrane</keyword>
<keyword evidence="2" id="KW-1133">Transmembrane helix</keyword>
<name>A0AAP0JC30_9MAGN</name>
<evidence type="ECO:0008006" key="5">
    <source>
        <dbReference type="Google" id="ProtNLM"/>
    </source>
</evidence>
<dbReference type="AlphaFoldDB" id="A0AAP0JC30"/>
<feature type="transmembrane region" description="Helical" evidence="2">
    <location>
        <begin position="87"/>
        <end position="115"/>
    </location>
</feature>
<evidence type="ECO:0000256" key="2">
    <source>
        <dbReference type="SAM" id="Phobius"/>
    </source>
</evidence>
<reference evidence="3 4" key="1">
    <citation type="submission" date="2024-01" db="EMBL/GenBank/DDBJ databases">
        <title>Genome assemblies of Stephania.</title>
        <authorList>
            <person name="Yang L."/>
        </authorList>
    </citation>
    <scope>NUCLEOTIDE SEQUENCE [LARGE SCALE GENOMIC DNA]</scope>
    <source>
        <strain evidence="3">QJT</strain>
        <tissue evidence="3">Leaf</tissue>
    </source>
</reference>
<keyword evidence="4" id="KW-1185">Reference proteome</keyword>
<comment type="caution">
    <text evidence="3">The sequence shown here is derived from an EMBL/GenBank/DDBJ whole genome shotgun (WGS) entry which is preliminary data.</text>
</comment>
<feature type="transmembrane region" description="Helical" evidence="2">
    <location>
        <begin position="155"/>
        <end position="175"/>
    </location>
</feature>
<feature type="transmembrane region" description="Helical" evidence="2">
    <location>
        <begin position="238"/>
        <end position="269"/>
    </location>
</feature>
<feature type="transmembrane region" description="Helical" evidence="2">
    <location>
        <begin position="316"/>
        <end position="333"/>
    </location>
</feature>
<evidence type="ECO:0000313" key="4">
    <source>
        <dbReference type="Proteomes" id="UP001417504"/>
    </source>
</evidence>
<evidence type="ECO:0000256" key="1">
    <source>
        <dbReference type="SAM" id="MobiDB-lite"/>
    </source>
</evidence>
<proteinExistence type="predicted"/>
<organism evidence="3 4">
    <name type="scientific">Stephania japonica</name>
    <dbReference type="NCBI Taxonomy" id="461633"/>
    <lineage>
        <taxon>Eukaryota</taxon>
        <taxon>Viridiplantae</taxon>
        <taxon>Streptophyta</taxon>
        <taxon>Embryophyta</taxon>
        <taxon>Tracheophyta</taxon>
        <taxon>Spermatophyta</taxon>
        <taxon>Magnoliopsida</taxon>
        <taxon>Ranunculales</taxon>
        <taxon>Menispermaceae</taxon>
        <taxon>Menispermoideae</taxon>
        <taxon>Cissampelideae</taxon>
        <taxon>Stephania</taxon>
    </lineage>
</organism>
<dbReference type="PANTHER" id="PTHR33133">
    <property type="entry name" value="OS08G0107100 PROTEIN-RELATED"/>
    <property type="match status" value="1"/>
</dbReference>
<dbReference type="EMBL" id="JBBNAE010000004">
    <property type="protein sequence ID" value="KAK9130276.1"/>
    <property type="molecule type" value="Genomic_DNA"/>
</dbReference>
<gene>
    <name evidence="3" type="ORF">Sjap_010763</name>
</gene>
<dbReference type="PANTHER" id="PTHR33133:SF1">
    <property type="entry name" value="EXPRESSED PROTEIN-RELATED"/>
    <property type="match status" value="1"/>
</dbReference>
<feature type="transmembrane region" description="Helical" evidence="2">
    <location>
        <begin position="290"/>
        <end position="310"/>
    </location>
</feature>
<dbReference type="Proteomes" id="UP001417504">
    <property type="component" value="Unassembled WGS sequence"/>
</dbReference>
<evidence type="ECO:0000313" key="3">
    <source>
        <dbReference type="EMBL" id="KAK9130276.1"/>
    </source>
</evidence>
<accession>A0AAP0JC30</accession>